<proteinExistence type="predicted"/>
<organism evidence="1">
    <name type="scientific">Picea glauca</name>
    <name type="common">White spruce</name>
    <name type="synonym">Pinus glauca</name>
    <dbReference type="NCBI Taxonomy" id="3330"/>
    <lineage>
        <taxon>Eukaryota</taxon>
        <taxon>Viridiplantae</taxon>
        <taxon>Streptophyta</taxon>
        <taxon>Embryophyta</taxon>
        <taxon>Tracheophyta</taxon>
        <taxon>Spermatophyta</taxon>
        <taxon>Pinopsida</taxon>
        <taxon>Pinidae</taxon>
        <taxon>Conifers I</taxon>
        <taxon>Pinales</taxon>
        <taxon>Pinaceae</taxon>
        <taxon>Picea</taxon>
    </lineage>
</organism>
<gene>
    <name evidence="1" type="ORF">ABT39_MTgene3503</name>
</gene>
<reference evidence="1" key="1">
    <citation type="journal article" date="2015" name="Genome Biol. Evol.">
        <title>Organellar Genomes of White Spruce (Picea glauca): Assembly and Annotation.</title>
        <authorList>
            <person name="Jackman S.D."/>
            <person name="Warren R.L."/>
            <person name="Gibb E.A."/>
            <person name="Vandervalk B.P."/>
            <person name="Mohamadi H."/>
            <person name="Chu J."/>
            <person name="Raymond A."/>
            <person name="Pleasance S."/>
            <person name="Coope R."/>
            <person name="Wildung M.R."/>
            <person name="Ritland C.E."/>
            <person name="Bousquet J."/>
            <person name="Jones S.J."/>
            <person name="Bohlmann J."/>
            <person name="Birol I."/>
        </authorList>
    </citation>
    <scope>NUCLEOTIDE SEQUENCE [LARGE SCALE GENOMIC DNA]</scope>
    <source>
        <tissue evidence="1">Flushing bud</tissue>
    </source>
</reference>
<accession>A0A117NFI3</accession>
<keyword evidence="1" id="KW-0496">Mitochondrion</keyword>
<comment type="caution">
    <text evidence="1">The sequence shown here is derived from an EMBL/GenBank/DDBJ whole genome shotgun (WGS) entry which is preliminary data.</text>
</comment>
<dbReference type="EMBL" id="LKAM01000022">
    <property type="protein sequence ID" value="KUM45263.1"/>
    <property type="molecule type" value="Genomic_DNA"/>
</dbReference>
<sequence length="73" mass="8604">MRRKNAADWRRRGKIEVSLALKPLYELIRRWIAGRSSMRHRITMFPLGRADLARQIEHVFSSRISVLNPALFS</sequence>
<evidence type="ECO:0000313" key="1">
    <source>
        <dbReference type="EMBL" id="KUM45263.1"/>
    </source>
</evidence>
<name>A0A117NFI3_PICGL</name>
<dbReference type="AlphaFoldDB" id="A0A117NFI3"/>
<protein>
    <submittedName>
        <fullName evidence="1">Uncharacterized protein</fullName>
    </submittedName>
</protein>
<geneLocation type="mitochondrion" evidence="1"/>